<evidence type="ECO:0000256" key="11">
    <source>
        <dbReference type="ARBA" id="ARBA00066388"/>
    </source>
</evidence>
<dbReference type="Gene3D" id="3.40.50.300">
    <property type="entry name" value="P-loop containing nucleotide triphosphate hydrolases"/>
    <property type="match status" value="1"/>
</dbReference>
<keyword evidence="1" id="KW-0813">Transport</keyword>
<sequence length="328" mass="37259">MNDMIEIKGLTKRFKDSSVFQDVNLSIRQGEIVSLVGPSGTGKTTLLRCIAGLETADAGGIWIDGKDMSEVRAQKRPVVMMFQQPLLFSHMTVFENVEYGLKVMKEKKRKERVAEMLNRVDMIQFQSAYPNELSGGQQQRIALARALITRPKLLLLDEPFASLDPALRSRLRTWVRNLLKEQHTSALFVTHDMEEAMYMGDMTAIIANGSIQQMGTPEQLYLHPENPEAAAFFSEGLMIDDTSFAHVKNLRMVRNESEYKPISFQAEVKHIVQKHGMTFYTLFLDRNGELLTLHSDLKADIGDSVFVEIIDPDMLCYFDLDMLKEETG</sequence>
<evidence type="ECO:0000313" key="15">
    <source>
        <dbReference type="Proteomes" id="UP000441585"/>
    </source>
</evidence>
<dbReference type="FunFam" id="3.40.50.300:FF:000425">
    <property type="entry name" value="Probable ABC transporter, ATP-binding subunit"/>
    <property type="match status" value="1"/>
</dbReference>
<feature type="domain" description="ABC transporter" evidence="13">
    <location>
        <begin position="5"/>
        <end position="233"/>
    </location>
</feature>
<evidence type="ECO:0000256" key="5">
    <source>
        <dbReference type="ARBA" id="ARBA00022840"/>
    </source>
</evidence>
<keyword evidence="15" id="KW-1185">Reference proteome</keyword>
<keyword evidence="6" id="KW-0408">Iron</keyword>
<evidence type="ECO:0000256" key="6">
    <source>
        <dbReference type="ARBA" id="ARBA00023004"/>
    </source>
</evidence>
<dbReference type="GO" id="GO:0016887">
    <property type="term" value="F:ATP hydrolysis activity"/>
    <property type="evidence" value="ECO:0007669"/>
    <property type="project" value="InterPro"/>
</dbReference>
<dbReference type="SMART" id="SM00382">
    <property type="entry name" value="AAA"/>
    <property type="match status" value="1"/>
</dbReference>
<organism evidence="14 15">
    <name type="scientific">Metabacillus idriensis</name>
    <dbReference type="NCBI Taxonomy" id="324768"/>
    <lineage>
        <taxon>Bacteria</taxon>
        <taxon>Bacillati</taxon>
        <taxon>Bacillota</taxon>
        <taxon>Bacilli</taxon>
        <taxon>Bacillales</taxon>
        <taxon>Bacillaceae</taxon>
        <taxon>Metabacillus</taxon>
    </lineage>
</organism>
<comment type="caution">
    <text evidence="14">The sequence shown here is derived from an EMBL/GenBank/DDBJ whole genome shotgun (WGS) entry which is preliminary data.</text>
</comment>
<dbReference type="RefSeq" id="WP_070876765.1">
    <property type="nucleotide sequence ID" value="NZ_CAJGAA010000001.1"/>
</dbReference>
<evidence type="ECO:0000256" key="2">
    <source>
        <dbReference type="ARBA" id="ARBA00022475"/>
    </source>
</evidence>
<dbReference type="SUPFAM" id="SSF52540">
    <property type="entry name" value="P-loop containing nucleoside triphosphate hydrolases"/>
    <property type="match status" value="1"/>
</dbReference>
<name>A0A6I2M8T1_9BACI</name>
<accession>A0A6I2M8T1</accession>
<evidence type="ECO:0000256" key="7">
    <source>
        <dbReference type="ARBA" id="ARBA00023065"/>
    </source>
</evidence>
<dbReference type="GO" id="GO:0015418">
    <property type="term" value="F:ABC-type quaternary ammonium compound transporting activity"/>
    <property type="evidence" value="ECO:0007669"/>
    <property type="project" value="UniProtKB-EC"/>
</dbReference>
<dbReference type="PROSITE" id="PS00211">
    <property type="entry name" value="ABC_TRANSPORTER_1"/>
    <property type="match status" value="1"/>
</dbReference>
<dbReference type="PROSITE" id="PS50893">
    <property type="entry name" value="ABC_TRANSPORTER_2"/>
    <property type="match status" value="1"/>
</dbReference>
<keyword evidence="5 14" id="KW-0067">ATP-binding</keyword>
<dbReference type="InterPro" id="IPR003593">
    <property type="entry name" value="AAA+_ATPase"/>
</dbReference>
<dbReference type="InterPro" id="IPR027417">
    <property type="entry name" value="P-loop_NTPase"/>
</dbReference>
<gene>
    <name evidence="14" type="ORF">GJU41_05035</name>
</gene>
<comment type="catalytic activity">
    <reaction evidence="9">
        <text>a quaternary ammonium(out) + ATP + H2O = a quaternary ammonium(in) + ADP + phosphate + H(+)</text>
        <dbReference type="Rhea" id="RHEA:11036"/>
        <dbReference type="ChEBI" id="CHEBI:15377"/>
        <dbReference type="ChEBI" id="CHEBI:15378"/>
        <dbReference type="ChEBI" id="CHEBI:30616"/>
        <dbReference type="ChEBI" id="CHEBI:35267"/>
        <dbReference type="ChEBI" id="CHEBI:43474"/>
        <dbReference type="ChEBI" id="CHEBI:456216"/>
        <dbReference type="EC" id="7.6.2.9"/>
    </reaction>
</comment>
<keyword evidence="8" id="KW-0472">Membrane</keyword>
<keyword evidence="4" id="KW-0547">Nucleotide-binding</keyword>
<dbReference type="AlphaFoldDB" id="A0A6I2M8T1"/>
<dbReference type="PANTHER" id="PTHR42781:SF4">
    <property type="entry name" value="SPERMIDINE_PUTRESCINE IMPORT ATP-BINDING PROTEIN POTA"/>
    <property type="match status" value="1"/>
</dbReference>
<evidence type="ECO:0000313" key="14">
    <source>
        <dbReference type="EMBL" id="MRX53326.1"/>
    </source>
</evidence>
<keyword evidence="2" id="KW-1003">Cell membrane</keyword>
<dbReference type="PANTHER" id="PTHR42781">
    <property type="entry name" value="SPERMIDINE/PUTRESCINE IMPORT ATP-BINDING PROTEIN POTA"/>
    <property type="match status" value="1"/>
</dbReference>
<dbReference type="InterPro" id="IPR003439">
    <property type="entry name" value="ABC_transporter-like_ATP-bd"/>
</dbReference>
<dbReference type="GO" id="GO:0005524">
    <property type="term" value="F:ATP binding"/>
    <property type="evidence" value="ECO:0007669"/>
    <property type="project" value="UniProtKB-KW"/>
</dbReference>
<dbReference type="EC" id="7.6.2.9" evidence="11"/>
<dbReference type="Proteomes" id="UP000441585">
    <property type="component" value="Unassembled WGS sequence"/>
</dbReference>
<keyword evidence="7" id="KW-0406">Ion transport</keyword>
<evidence type="ECO:0000256" key="12">
    <source>
        <dbReference type="ARBA" id="ARBA00070305"/>
    </source>
</evidence>
<comment type="subunit">
    <text evidence="10">The complex is composed of two ATP-binding proteins (OpuCA), two transmembrane proteins (OpuCB and OpuCD) and a solute-binding protein (OpuCC).</text>
</comment>
<dbReference type="GO" id="GO:0015408">
    <property type="term" value="F:ABC-type ferric iron transporter activity"/>
    <property type="evidence" value="ECO:0007669"/>
    <property type="project" value="InterPro"/>
</dbReference>
<dbReference type="EMBL" id="WKKF01000001">
    <property type="protein sequence ID" value="MRX53326.1"/>
    <property type="molecule type" value="Genomic_DNA"/>
</dbReference>
<evidence type="ECO:0000256" key="9">
    <source>
        <dbReference type="ARBA" id="ARBA00052482"/>
    </source>
</evidence>
<evidence type="ECO:0000256" key="8">
    <source>
        <dbReference type="ARBA" id="ARBA00023136"/>
    </source>
</evidence>
<dbReference type="InterPro" id="IPR015853">
    <property type="entry name" value="ABC_transpr_FbpC"/>
</dbReference>
<keyword evidence="3" id="KW-0410">Iron transport</keyword>
<reference evidence="14 15" key="1">
    <citation type="submission" date="2019-11" db="EMBL/GenBank/DDBJ databases">
        <title>Bacillus idriensis genome.</title>
        <authorList>
            <person name="Konopka E.N."/>
            <person name="Newman J.D."/>
        </authorList>
    </citation>
    <scope>NUCLEOTIDE SEQUENCE [LARGE SCALE GENOMIC DNA]</scope>
    <source>
        <strain evidence="14 15">DSM 19097</strain>
    </source>
</reference>
<protein>
    <recommendedName>
        <fullName evidence="12">Carnitine transport ATP-binding protein OpuCA</fullName>
        <ecNumber evidence="11">7.6.2.9</ecNumber>
    </recommendedName>
</protein>
<evidence type="ECO:0000256" key="4">
    <source>
        <dbReference type="ARBA" id="ARBA00022741"/>
    </source>
</evidence>
<dbReference type="InterPro" id="IPR050093">
    <property type="entry name" value="ABC_SmlMolc_Importer"/>
</dbReference>
<evidence type="ECO:0000256" key="10">
    <source>
        <dbReference type="ARBA" id="ARBA00063934"/>
    </source>
</evidence>
<evidence type="ECO:0000256" key="3">
    <source>
        <dbReference type="ARBA" id="ARBA00022496"/>
    </source>
</evidence>
<evidence type="ECO:0000259" key="13">
    <source>
        <dbReference type="PROSITE" id="PS50893"/>
    </source>
</evidence>
<dbReference type="InterPro" id="IPR017871">
    <property type="entry name" value="ABC_transporter-like_CS"/>
</dbReference>
<dbReference type="GO" id="GO:0016020">
    <property type="term" value="C:membrane"/>
    <property type="evidence" value="ECO:0007669"/>
    <property type="project" value="InterPro"/>
</dbReference>
<evidence type="ECO:0000256" key="1">
    <source>
        <dbReference type="ARBA" id="ARBA00022448"/>
    </source>
</evidence>
<dbReference type="Pfam" id="PF00005">
    <property type="entry name" value="ABC_tran"/>
    <property type="match status" value="1"/>
</dbReference>
<proteinExistence type="predicted"/>
<dbReference type="CDD" id="cd03259">
    <property type="entry name" value="ABC_Carb_Solutes_like"/>
    <property type="match status" value="1"/>
</dbReference>